<gene>
    <name evidence="1" type="ORF">PACLA_8A025830</name>
</gene>
<dbReference type="EMBL" id="CACRXK020005011">
    <property type="protein sequence ID" value="CAB4004826.1"/>
    <property type="molecule type" value="Genomic_DNA"/>
</dbReference>
<comment type="caution">
    <text evidence="1">The sequence shown here is derived from an EMBL/GenBank/DDBJ whole genome shotgun (WGS) entry which is preliminary data.</text>
</comment>
<dbReference type="Proteomes" id="UP001152795">
    <property type="component" value="Unassembled WGS sequence"/>
</dbReference>
<evidence type="ECO:0000313" key="1">
    <source>
        <dbReference type="EMBL" id="CAB4004826.1"/>
    </source>
</evidence>
<dbReference type="OrthoDB" id="414730at2759"/>
<protein>
    <submittedName>
        <fullName evidence="1">Uncharacterized protein</fullName>
    </submittedName>
</protein>
<name>A0A6S7HJG6_PARCT</name>
<dbReference type="PANTHER" id="PTHR33332">
    <property type="entry name" value="REVERSE TRANSCRIPTASE DOMAIN-CONTAINING PROTEIN"/>
    <property type="match status" value="1"/>
</dbReference>
<dbReference type="InterPro" id="IPR036259">
    <property type="entry name" value="MFS_trans_sf"/>
</dbReference>
<evidence type="ECO:0000313" key="2">
    <source>
        <dbReference type="Proteomes" id="UP001152795"/>
    </source>
</evidence>
<keyword evidence="2" id="KW-1185">Reference proteome</keyword>
<accession>A0A6S7HJG6</accession>
<sequence length="285" mass="32035">MFLTGNFGTIFICTSELYPTMMRNVGVGAGIFWARIGGIAAPQILLLDLKSLVERNNQELSKLSTWFKTNKLSLNVKKTKCIIFCARNKPLNQYRNNLNIIIDGQEIEQVASINFLGVQIDEHLDWKVHIDKVSMKMAKSIGLINKIKSYVSVSTRRTLYCSLVLPYIQYCNIVWANCYHTYLDRILKLQKRAVRIIAGAGFRDHTKPLFSLFKLLNGNYTADAVPFIIFGGLVLLSGSLALLLPETLNVKLPETLEEVGKFEMPQEGQGKMSIVIGNENIELGS</sequence>
<dbReference type="AlphaFoldDB" id="A0A6S7HJG6"/>
<proteinExistence type="predicted"/>
<dbReference type="SUPFAM" id="SSF103473">
    <property type="entry name" value="MFS general substrate transporter"/>
    <property type="match status" value="1"/>
</dbReference>
<organism evidence="1 2">
    <name type="scientific">Paramuricea clavata</name>
    <name type="common">Red gorgonian</name>
    <name type="synonym">Violescent sea-whip</name>
    <dbReference type="NCBI Taxonomy" id="317549"/>
    <lineage>
        <taxon>Eukaryota</taxon>
        <taxon>Metazoa</taxon>
        <taxon>Cnidaria</taxon>
        <taxon>Anthozoa</taxon>
        <taxon>Octocorallia</taxon>
        <taxon>Malacalcyonacea</taxon>
        <taxon>Plexauridae</taxon>
        <taxon>Paramuricea</taxon>
    </lineage>
</organism>
<reference evidence="1" key="1">
    <citation type="submission" date="2020-04" db="EMBL/GenBank/DDBJ databases">
        <authorList>
            <person name="Alioto T."/>
            <person name="Alioto T."/>
            <person name="Gomez Garrido J."/>
        </authorList>
    </citation>
    <scope>NUCLEOTIDE SEQUENCE</scope>
    <source>
        <strain evidence="1">A484AB</strain>
    </source>
</reference>